<reference evidence="1 2" key="1">
    <citation type="submission" date="2019-10" db="EMBL/GenBank/DDBJ databases">
        <title>Vibrio sp. nov. isolated from a shrimp pond.</title>
        <authorList>
            <person name="Gomez-Gil B."/>
            <person name="Enciso-Ibarra J."/>
            <person name="Enciso-Ibarra K."/>
            <person name="Bolan-Mejia C."/>
        </authorList>
    </citation>
    <scope>NUCLEOTIDE SEQUENCE [LARGE SCALE GENOMIC DNA]</scope>
    <source>
        <strain evidence="1 2">CAIM 722</strain>
    </source>
</reference>
<dbReference type="Proteomes" id="UP000462621">
    <property type="component" value="Unassembled WGS sequence"/>
</dbReference>
<protein>
    <recommendedName>
        <fullName evidence="3">Sel1 repeat family protein</fullName>
    </recommendedName>
</protein>
<dbReference type="InterPro" id="IPR011990">
    <property type="entry name" value="TPR-like_helical_dom_sf"/>
</dbReference>
<comment type="caution">
    <text evidence="1">The sequence shown here is derived from an EMBL/GenBank/DDBJ whole genome shotgun (WGS) entry which is preliminary data.</text>
</comment>
<dbReference type="AlphaFoldDB" id="A0A7X4RTX2"/>
<evidence type="ECO:0000313" key="1">
    <source>
        <dbReference type="EMBL" id="MZI93291.1"/>
    </source>
</evidence>
<evidence type="ECO:0000313" key="2">
    <source>
        <dbReference type="Proteomes" id="UP000462621"/>
    </source>
</evidence>
<dbReference type="Gene3D" id="1.25.40.10">
    <property type="entry name" value="Tetratricopeptide repeat domain"/>
    <property type="match status" value="1"/>
</dbReference>
<dbReference type="EMBL" id="WEKT01000011">
    <property type="protein sequence ID" value="MZI93291.1"/>
    <property type="molecule type" value="Genomic_DNA"/>
</dbReference>
<sequence>MKKHQNIKKLFGMETLNMITIITRITFFLLLLFLSNQSYASSLGQRLFNTYQFDRAEKVLPELSSKGDADATFWLALVQFQNGKHFVAGDTMHKAAEQGNPWAMRMLVPKWNNYCDYLGWPCDSRWKQKAIDGWKILAKKNDGKAMYALLDVTYSIWKDIPFYRVYKYDKIVDKIVKNGGYNALNNRFVLSDSKRIELLKYAIKRNNPNAMVWIYYQCDDYGLKLSEGENCNDWLNTALDMGYYKAAQALRFYYSGFRGDKVVYKSIKPDEAFYYYSLGKLSGIDKFLFVFPSGKFSRNQQRKLDEIQAKYMKVGISEKAKKFFKNHKPRTFYDESSDVNDILKP</sequence>
<name>A0A7X4RTX2_9VIBR</name>
<proteinExistence type="predicted"/>
<evidence type="ECO:0008006" key="3">
    <source>
        <dbReference type="Google" id="ProtNLM"/>
    </source>
</evidence>
<accession>A0A7X4RTX2</accession>
<gene>
    <name evidence="1" type="ORF">F9817_08790</name>
</gene>
<keyword evidence="2" id="KW-1185">Reference proteome</keyword>
<dbReference type="SUPFAM" id="SSF81901">
    <property type="entry name" value="HCP-like"/>
    <property type="match status" value="1"/>
</dbReference>
<organism evidence="1 2">
    <name type="scientific">Vibrio eleionomae</name>
    <dbReference type="NCBI Taxonomy" id="2653505"/>
    <lineage>
        <taxon>Bacteria</taxon>
        <taxon>Pseudomonadati</taxon>
        <taxon>Pseudomonadota</taxon>
        <taxon>Gammaproteobacteria</taxon>
        <taxon>Vibrionales</taxon>
        <taxon>Vibrionaceae</taxon>
        <taxon>Vibrio</taxon>
    </lineage>
</organism>